<accession>A0ABT5HFI7</accession>
<organism evidence="2 3">
    <name type="scientific">Asticcacaulis machinosus</name>
    <dbReference type="NCBI Taxonomy" id="2984211"/>
    <lineage>
        <taxon>Bacteria</taxon>
        <taxon>Pseudomonadati</taxon>
        <taxon>Pseudomonadota</taxon>
        <taxon>Alphaproteobacteria</taxon>
        <taxon>Caulobacterales</taxon>
        <taxon>Caulobacteraceae</taxon>
        <taxon>Asticcacaulis</taxon>
    </lineage>
</organism>
<dbReference type="RefSeq" id="WP_272743296.1">
    <property type="nucleotide sequence ID" value="NZ_JAQQKV010000001.1"/>
</dbReference>
<reference evidence="2 3" key="1">
    <citation type="submission" date="2023-01" db="EMBL/GenBank/DDBJ databases">
        <title>Novel species of the genus Asticcacaulis isolated from rivers.</title>
        <authorList>
            <person name="Lu H."/>
        </authorList>
    </citation>
    <scope>NUCLEOTIDE SEQUENCE [LARGE SCALE GENOMIC DNA]</scope>
    <source>
        <strain evidence="2 3">LKC15W</strain>
    </source>
</reference>
<comment type="caution">
    <text evidence="2">The sequence shown here is derived from an EMBL/GenBank/DDBJ whole genome shotgun (WGS) entry which is preliminary data.</text>
</comment>
<evidence type="ECO:0008006" key="4">
    <source>
        <dbReference type="Google" id="ProtNLM"/>
    </source>
</evidence>
<evidence type="ECO:0000313" key="3">
    <source>
        <dbReference type="Proteomes" id="UP001218579"/>
    </source>
</evidence>
<name>A0ABT5HFI7_9CAUL</name>
<feature type="transmembrane region" description="Helical" evidence="1">
    <location>
        <begin position="248"/>
        <end position="281"/>
    </location>
</feature>
<evidence type="ECO:0000256" key="1">
    <source>
        <dbReference type="SAM" id="Phobius"/>
    </source>
</evidence>
<feature type="transmembrane region" description="Helical" evidence="1">
    <location>
        <begin position="170"/>
        <end position="193"/>
    </location>
</feature>
<evidence type="ECO:0000313" key="2">
    <source>
        <dbReference type="EMBL" id="MDC7674991.1"/>
    </source>
</evidence>
<dbReference type="Proteomes" id="UP001218579">
    <property type="component" value="Unassembled WGS sequence"/>
</dbReference>
<protein>
    <recommendedName>
        <fullName evidence="4">DUF2029 domain-containing protein</fullName>
    </recommendedName>
</protein>
<feature type="transmembrane region" description="Helical" evidence="1">
    <location>
        <begin position="15"/>
        <end position="34"/>
    </location>
</feature>
<sequence>MSALEWLNRKTQSKWSMGLLIFFFTLPVTSSLLGRLTKGKWWFNDFDALICGADHIRRGLSPYDLAPVCEGLKPAAYVYAPQVGKTLIPFIDAVGLDGARLLYACLLIPLLLLTAWYSLRKPFDHIPLNVRALGFGLLTGSSIASGNIGLFLHGLILLVALGIHKTRWPFLLAVVFAALIKPTLLTYLVVFLYQDKPVLSRIGFAGLGAVLGLTAVASVFATAGPFFDIWQARIDQIVVSEQSGMSFFAWAAALGLGASSPITLSVYLLFAGIMVLAGWFIAEFSNATRDERILLGLGMALMLNPRLMDYDLLIVPAFIALIVMLSRSLGETYFNRIVIGFSALSVMTLILRMADIEGMSPDALTVFMYAVLIIFSGASMAMVHRHDIKAKLWAG</sequence>
<feature type="transmembrane region" description="Helical" evidence="1">
    <location>
        <begin position="101"/>
        <end position="119"/>
    </location>
</feature>
<feature type="transmembrane region" description="Helical" evidence="1">
    <location>
        <begin position="366"/>
        <end position="383"/>
    </location>
</feature>
<dbReference type="EMBL" id="JAQQKV010000001">
    <property type="protein sequence ID" value="MDC7674991.1"/>
    <property type="molecule type" value="Genomic_DNA"/>
</dbReference>
<keyword evidence="1" id="KW-0472">Membrane</keyword>
<keyword evidence="3" id="KW-1185">Reference proteome</keyword>
<feature type="transmembrane region" description="Helical" evidence="1">
    <location>
        <begin position="205"/>
        <end position="227"/>
    </location>
</feature>
<feature type="transmembrane region" description="Helical" evidence="1">
    <location>
        <begin position="139"/>
        <end position="163"/>
    </location>
</feature>
<proteinExistence type="predicted"/>
<keyword evidence="1" id="KW-0812">Transmembrane</keyword>
<feature type="transmembrane region" description="Helical" evidence="1">
    <location>
        <begin position="337"/>
        <end position="354"/>
    </location>
</feature>
<feature type="transmembrane region" description="Helical" evidence="1">
    <location>
        <begin position="307"/>
        <end position="325"/>
    </location>
</feature>
<gene>
    <name evidence="2" type="ORF">PQU98_02535</name>
</gene>
<keyword evidence="1" id="KW-1133">Transmembrane helix</keyword>